<evidence type="ECO:0000313" key="2">
    <source>
        <dbReference type="Proteomes" id="UP001623349"/>
    </source>
</evidence>
<sequence>MLLKEVPWRSHRITSWRCTPGLCQMPAAEGTLNWAADLDTTQGFQTRKTQAMLCQSASLGRSHYLNHQHEDCTTKLIDTPHTKMILSSSGTLPFSLELCDLPNTPSIFYLCPWTPGNIASRTYILQRLPTHCCLAYTPCSQGEAPGAHLNPRYCD</sequence>
<reference evidence="1 2" key="1">
    <citation type="submission" date="2024-08" db="EMBL/GenBank/DDBJ databases">
        <title>The draft genome of Apodemus speciosus.</title>
        <authorList>
            <person name="Nabeshima K."/>
            <person name="Suzuki S."/>
            <person name="Onuma M."/>
        </authorList>
    </citation>
    <scope>NUCLEOTIDE SEQUENCE [LARGE SCALE GENOMIC DNA]</scope>
    <source>
        <strain evidence="1">IB14-021</strain>
    </source>
</reference>
<gene>
    <name evidence="1" type="ORF">APTSU1_000816800</name>
</gene>
<dbReference type="EMBL" id="BAAFST010000007">
    <property type="protein sequence ID" value="GAB1292937.1"/>
    <property type="molecule type" value="Genomic_DNA"/>
</dbReference>
<dbReference type="Proteomes" id="UP001623349">
    <property type="component" value="Unassembled WGS sequence"/>
</dbReference>
<name>A0ABQ0F0Y1_APOSI</name>
<organism evidence="1 2">
    <name type="scientific">Apodemus speciosus</name>
    <name type="common">Large Japanese field mouse</name>
    <dbReference type="NCBI Taxonomy" id="105296"/>
    <lineage>
        <taxon>Eukaryota</taxon>
        <taxon>Metazoa</taxon>
        <taxon>Chordata</taxon>
        <taxon>Craniata</taxon>
        <taxon>Vertebrata</taxon>
        <taxon>Euteleostomi</taxon>
        <taxon>Mammalia</taxon>
        <taxon>Eutheria</taxon>
        <taxon>Euarchontoglires</taxon>
        <taxon>Glires</taxon>
        <taxon>Rodentia</taxon>
        <taxon>Myomorpha</taxon>
        <taxon>Muroidea</taxon>
        <taxon>Muridae</taxon>
        <taxon>Murinae</taxon>
        <taxon>Apodemus</taxon>
    </lineage>
</organism>
<proteinExistence type="predicted"/>
<protein>
    <submittedName>
        <fullName evidence="1">Uncharacterized protein</fullName>
    </submittedName>
</protein>
<evidence type="ECO:0000313" key="1">
    <source>
        <dbReference type="EMBL" id="GAB1292937.1"/>
    </source>
</evidence>
<accession>A0ABQ0F0Y1</accession>
<comment type="caution">
    <text evidence="1">The sequence shown here is derived from an EMBL/GenBank/DDBJ whole genome shotgun (WGS) entry which is preliminary data.</text>
</comment>
<keyword evidence="2" id="KW-1185">Reference proteome</keyword>